<keyword evidence="5" id="KW-0560">Oxidoreductase</keyword>
<evidence type="ECO:0000259" key="9">
    <source>
        <dbReference type="PROSITE" id="PS51384"/>
    </source>
</evidence>
<evidence type="ECO:0000313" key="10">
    <source>
        <dbReference type="EMBL" id="KUN81340.1"/>
    </source>
</evidence>
<keyword evidence="3" id="KW-0001">2Fe-2S</keyword>
<feature type="domain" description="FAD-binding FR-type" evidence="9">
    <location>
        <begin position="3"/>
        <end position="108"/>
    </location>
</feature>
<dbReference type="Pfam" id="PF00111">
    <property type="entry name" value="Fer2"/>
    <property type="match status" value="1"/>
</dbReference>
<dbReference type="InterPro" id="IPR017927">
    <property type="entry name" value="FAD-bd_FR_type"/>
</dbReference>
<dbReference type="PANTHER" id="PTHR47354:SF1">
    <property type="entry name" value="CARNITINE MONOOXYGENASE REDUCTASE SUBUNIT"/>
    <property type="match status" value="1"/>
</dbReference>
<keyword evidence="10" id="KW-0489">Methyltransferase</keyword>
<evidence type="ECO:0000256" key="3">
    <source>
        <dbReference type="ARBA" id="ARBA00022714"/>
    </source>
</evidence>
<sequence length="321" mass="34649">MSNEWLDTIVIARYDATARIVVLDLISPDGAELPEFAAGAHVDVLLDGDGAAGLIRQYSLCGPPHDRTRYQLAVLAEAASRGGSLGMHRLRAGDRLRISRPRNRFGVSDRARRHLLVAGGIGITPLLAMAHLLQATGAEYELHYCARSRADAAFLGELERNPRVRLHFDDGPDYQRFSAGDLGPPDPDTAVYVCGPGGFMDFVISSAQGAGWPADAIYKERFAPVQDADAHTEGGAFTVRLAKSGGEYEIKEGESVLDVLLSEGVDAPYSCQQGICGECIVRVLAGEPDHRDDILTDRERADGMFTTCSSRALSPILELDL</sequence>
<evidence type="ECO:0000256" key="6">
    <source>
        <dbReference type="ARBA" id="ARBA00023004"/>
    </source>
</evidence>
<dbReference type="Proteomes" id="UP000052982">
    <property type="component" value="Unassembled WGS sequence"/>
</dbReference>
<dbReference type="RefSeq" id="WP_055632520.1">
    <property type="nucleotide sequence ID" value="NZ_KQ948771.1"/>
</dbReference>
<comment type="cofactor">
    <cofactor evidence="1">
        <name>FAD</name>
        <dbReference type="ChEBI" id="CHEBI:57692"/>
    </cofactor>
</comment>
<reference evidence="10 11" key="1">
    <citation type="submission" date="2015-10" db="EMBL/GenBank/DDBJ databases">
        <title>Draft genome sequence of Streptomyces griseoruber DSM 40281, type strain for the species Streptomyces griseoruber.</title>
        <authorList>
            <person name="Ruckert C."/>
            <person name="Winkler A."/>
            <person name="Kalinowski J."/>
            <person name="Kampfer P."/>
            <person name="Glaeser S."/>
        </authorList>
    </citation>
    <scope>NUCLEOTIDE SEQUENCE [LARGE SCALE GENOMIC DNA]</scope>
    <source>
        <strain evidence="10 11">DSM 40281</strain>
    </source>
</reference>
<dbReference type="GO" id="GO:0051537">
    <property type="term" value="F:2 iron, 2 sulfur cluster binding"/>
    <property type="evidence" value="ECO:0007669"/>
    <property type="project" value="UniProtKB-KW"/>
</dbReference>
<dbReference type="Gene3D" id="2.40.30.10">
    <property type="entry name" value="Translation factors"/>
    <property type="match status" value="1"/>
</dbReference>
<dbReference type="PROSITE" id="PS51384">
    <property type="entry name" value="FAD_FR"/>
    <property type="match status" value="1"/>
</dbReference>
<dbReference type="InterPro" id="IPR036010">
    <property type="entry name" value="2Fe-2S_ferredoxin-like_sf"/>
</dbReference>
<dbReference type="SUPFAM" id="SSF54292">
    <property type="entry name" value="2Fe-2S ferredoxin-like"/>
    <property type="match status" value="1"/>
</dbReference>
<dbReference type="InterPro" id="IPR017938">
    <property type="entry name" value="Riboflavin_synthase-like_b-brl"/>
</dbReference>
<evidence type="ECO:0000256" key="2">
    <source>
        <dbReference type="ARBA" id="ARBA00022630"/>
    </source>
</evidence>
<dbReference type="SUPFAM" id="SSF52343">
    <property type="entry name" value="Ferredoxin reductase-like, C-terminal NADP-linked domain"/>
    <property type="match status" value="1"/>
</dbReference>
<dbReference type="PRINTS" id="PR00409">
    <property type="entry name" value="PHDIOXRDTASE"/>
</dbReference>
<keyword evidence="7" id="KW-0411">Iron-sulfur</keyword>
<dbReference type="Gene3D" id="3.40.50.80">
    <property type="entry name" value="Nucleotide-binding domain of ferredoxin-NADP reductase (FNR) module"/>
    <property type="match status" value="1"/>
</dbReference>
<keyword evidence="11" id="KW-1185">Reference proteome</keyword>
<dbReference type="Gene3D" id="3.10.20.30">
    <property type="match status" value="1"/>
</dbReference>
<dbReference type="SUPFAM" id="SSF63380">
    <property type="entry name" value="Riboflavin synthase domain-like"/>
    <property type="match status" value="1"/>
</dbReference>
<keyword evidence="4" id="KW-0479">Metal-binding</keyword>
<feature type="domain" description="2Fe-2S ferredoxin-type" evidence="8">
    <location>
        <begin position="237"/>
        <end position="321"/>
    </location>
</feature>
<keyword evidence="10" id="KW-0808">Transferase</keyword>
<dbReference type="GO" id="GO:0008168">
    <property type="term" value="F:methyltransferase activity"/>
    <property type="evidence" value="ECO:0007669"/>
    <property type="project" value="UniProtKB-KW"/>
</dbReference>
<keyword evidence="6" id="KW-0408">Iron</keyword>
<dbReference type="OrthoDB" id="3807506at2"/>
<evidence type="ECO:0000256" key="7">
    <source>
        <dbReference type="ARBA" id="ARBA00023014"/>
    </source>
</evidence>
<dbReference type="GO" id="GO:0032259">
    <property type="term" value="P:methylation"/>
    <property type="evidence" value="ECO:0007669"/>
    <property type="project" value="UniProtKB-KW"/>
</dbReference>
<evidence type="ECO:0000256" key="4">
    <source>
        <dbReference type="ARBA" id="ARBA00022723"/>
    </source>
</evidence>
<gene>
    <name evidence="10" type="ORF">AQJ64_23420</name>
</gene>
<proteinExistence type="predicted"/>
<dbReference type="STRING" id="1943.AQJ64_23420"/>
<keyword evidence="2" id="KW-0285">Flavoprotein</keyword>
<dbReference type="AlphaFoldDB" id="A0A101SW83"/>
<protein>
    <submittedName>
        <fullName evidence="10">Vanillate O-demethylase oxidoreductase</fullName>
    </submittedName>
</protein>
<dbReference type="CDD" id="cd00207">
    <property type="entry name" value="fer2"/>
    <property type="match status" value="1"/>
</dbReference>
<organism evidence="10 11">
    <name type="scientific">Streptomyces griseoruber</name>
    <dbReference type="NCBI Taxonomy" id="1943"/>
    <lineage>
        <taxon>Bacteria</taxon>
        <taxon>Bacillati</taxon>
        <taxon>Actinomycetota</taxon>
        <taxon>Actinomycetes</taxon>
        <taxon>Kitasatosporales</taxon>
        <taxon>Streptomycetaceae</taxon>
        <taxon>Streptomyces</taxon>
    </lineage>
</organism>
<evidence type="ECO:0000313" key="11">
    <source>
        <dbReference type="Proteomes" id="UP000052982"/>
    </source>
</evidence>
<dbReference type="GO" id="GO:0046872">
    <property type="term" value="F:metal ion binding"/>
    <property type="evidence" value="ECO:0007669"/>
    <property type="project" value="UniProtKB-KW"/>
</dbReference>
<dbReference type="EMBL" id="LMWW01000036">
    <property type="protein sequence ID" value="KUN81340.1"/>
    <property type="molecule type" value="Genomic_DNA"/>
</dbReference>
<dbReference type="CDD" id="cd06185">
    <property type="entry name" value="PDR_like"/>
    <property type="match status" value="1"/>
</dbReference>
<dbReference type="GO" id="GO:0016491">
    <property type="term" value="F:oxidoreductase activity"/>
    <property type="evidence" value="ECO:0007669"/>
    <property type="project" value="UniProtKB-KW"/>
</dbReference>
<accession>A0A101SW83</accession>
<evidence type="ECO:0000256" key="5">
    <source>
        <dbReference type="ARBA" id="ARBA00023002"/>
    </source>
</evidence>
<dbReference type="PROSITE" id="PS51085">
    <property type="entry name" value="2FE2S_FER_2"/>
    <property type="match status" value="1"/>
</dbReference>
<dbReference type="PANTHER" id="PTHR47354">
    <property type="entry name" value="NADH OXIDOREDUCTASE HCR"/>
    <property type="match status" value="1"/>
</dbReference>
<comment type="caution">
    <text evidence="10">The sequence shown here is derived from an EMBL/GenBank/DDBJ whole genome shotgun (WGS) entry which is preliminary data.</text>
</comment>
<evidence type="ECO:0000259" key="8">
    <source>
        <dbReference type="PROSITE" id="PS51085"/>
    </source>
</evidence>
<dbReference type="InterPro" id="IPR012675">
    <property type="entry name" value="Beta-grasp_dom_sf"/>
</dbReference>
<evidence type="ECO:0000256" key="1">
    <source>
        <dbReference type="ARBA" id="ARBA00001974"/>
    </source>
</evidence>
<dbReference type="InterPro" id="IPR001041">
    <property type="entry name" value="2Fe-2S_ferredoxin-type"/>
</dbReference>
<name>A0A101SW83_9ACTN</name>
<dbReference type="InterPro" id="IPR050415">
    <property type="entry name" value="MRET"/>
</dbReference>
<dbReference type="InterPro" id="IPR039261">
    <property type="entry name" value="FNR_nucleotide-bd"/>
</dbReference>